<evidence type="ECO:0000313" key="5">
    <source>
        <dbReference type="Proteomes" id="UP001529510"/>
    </source>
</evidence>
<dbReference type="Gene3D" id="2.60.40.10">
    <property type="entry name" value="Immunoglobulins"/>
    <property type="match status" value="1"/>
</dbReference>
<dbReference type="InterPro" id="IPR036116">
    <property type="entry name" value="FN3_sf"/>
</dbReference>
<proteinExistence type="predicted"/>
<accession>A0ABD0RTU2</accession>
<keyword evidence="1" id="KW-0677">Repeat</keyword>
<gene>
    <name evidence="4" type="ORF">M9458_005151</name>
</gene>
<reference evidence="4 5" key="1">
    <citation type="submission" date="2024-05" db="EMBL/GenBank/DDBJ databases">
        <title>Genome sequencing and assembly of Indian major carp, Cirrhinus mrigala (Hamilton, 1822).</title>
        <authorList>
            <person name="Mohindra V."/>
            <person name="Chowdhury L.M."/>
            <person name="Lal K."/>
            <person name="Jena J.K."/>
        </authorList>
    </citation>
    <scope>NUCLEOTIDE SEQUENCE [LARGE SCALE GENOMIC DNA]</scope>
    <source>
        <strain evidence="4">CM1030</strain>
        <tissue evidence="4">Blood</tissue>
    </source>
</reference>
<dbReference type="PROSITE" id="PS50853">
    <property type="entry name" value="FN3"/>
    <property type="match status" value="1"/>
</dbReference>
<name>A0ABD0RTU2_CIRMR</name>
<feature type="domain" description="Fibronectin type-III" evidence="3">
    <location>
        <begin position="4"/>
        <end position="103"/>
    </location>
</feature>
<dbReference type="SMART" id="SM00060">
    <property type="entry name" value="FN3"/>
    <property type="match status" value="1"/>
</dbReference>
<comment type="caution">
    <text evidence="4">The sequence shown here is derived from an EMBL/GenBank/DDBJ whole genome shotgun (WGS) entry which is preliminary data.</text>
</comment>
<dbReference type="InterPro" id="IPR003961">
    <property type="entry name" value="FN3_dom"/>
</dbReference>
<protein>
    <recommendedName>
        <fullName evidence="3">Fibronectin type-III domain-containing protein</fullName>
    </recommendedName>
</protein>
<organism evidence="4 5">
    <name type="scientific">Cirrhinus mrigala</name>
    <name type="common">Mrigala</name>
    <dbReference type="NCBI Taxonomy" id="683832"/>
    <lineage>
        <taxon>Eukaryota</taxon>
        <taxon>Metazoa</taxon>
        <taxon>Chordata</taxon>
        <taxon>Craniata</taxon>
        <taxon>Vertebrata</taxon>
        <taxon>Euteleostomi</taxon>
        <taxon>Actinopterygii</taxon>
        <taxon>Neopterygii</taxon>
        <taxon>Teleostei</taxon>
        <taxon>Ostariophysi</taxon>
        <taxon>Cypriniformes</taxon>
        <taxon>Cyprinidae</taxon>
        <taxon>Labeoninae</taxon>
        <taxon>Labeonini</taxon>
        <taxon>Cirrhinus</taxon>
    </lineage>
</organism>
<dbReference type="EMBL" id="JAMKFB020000002">
    <property type="protein sequence ID" value="KAL0201964.1"/>
    <property type="molecule type" value="Genomic_DNA"/>
</dbReference>
<dbReference type="CDD" id="cd00063">
    <property type="entry name" value="FN3"/>
    <property type="match status" value="1"/>
</dbReference>
<dbReference type="SUPFAM" id="SSF49265">
    <property type="entry name" value="Fibronectin type III"/>
    <property type="match status" value="1"/>
</dbReference>
<evidence type="ECO:0000256" key="2">
    <source>
        <dbReference type="SAM" id="MobiDB-lite"/>
    </source>
</evidence>
<dbReference type="AlphaFoldDB" id="A0ABD0RTU2"/>
<keyword evidence="5" id="KW-1185">Reference proteome</keyword>
<evidence type="ECO:0000313" key="4">
    <source>
        <dbReference type="EMBL" id="KAL0201964.1"/>
    </source>
</evidence>
<dbReference type="InterPro" id="IPR013783">
    <property type="entry name" value="Ig-like_fold"/>
</dbReference>
<dbReference type="Pfam" id="PF00041">
    <property type="entry name" value="fn3"/>
    <property type="match status" value="1"/>
</dbReference>
<sequence>PTAPPHELRCSGAGSTSLSVSWAPAPEDRGNAALLGYEVRYGVVDGGDGEFDSAQTLRLEPDAGQALLTGLRRWSLYRVTVAAIAAQGGGPESAAVRCRTDED</sequence>
<feature type="region of interest" description="Disordered" evidence="2">
    <location>
        <begin position="1"/>
        <end position="23"/>
    </location>
</feature>
<dbReference type="FunFam" id="2.60.40.10:FF:000028">
    <property type="entry name" value="Neuronal cell adhesion molecule"/>
    <property type="match status" value="1"/>
</dbReference>
<evidence type="ECO:0000256" key="1">
    <source>
        <dbReference type="ARBA" id="ARBA00022737"/>
    </source>
</evidence>
<dbReference type="Proteomes" id="UP001529510">
    <property type="component" value="Unassembled WGS sequence"/>
</dbReference>
<feature type="non-terminal residue" evidence="4">
    <location>
        <position position="103"/>
    </location>
</feature>
<feature type="non-terminal residue" evidence="4">
    <location>
        <position position="1"/>
    </location>
</feature>
<evidence type="ECO:0000259" key="3">
    <source>
        <dbReference type="PROSITE" id="PS50853"/>
    </source>
</evidence>